<protein>
    <submittedName>
        <fullName evidence="1">Uncharacterized protein</fullName>
    </submittedName>
</protein>
<name>A0A8S9J3X5_BRACR</name>
<proteinExistence type="predicted"/>
<gene>
    <name evidence="1" type="ORF">F2Q70_00001244</name>
</gene>
<dbReference type="AlphaFoldDB" id="A0A8S9J3X5"/>
<accession>A0A8S9J3X5</accession>
<sequence length="267" mass="30313">MALAENPDLKKSRVFLAFRRTLKSIVLIRLMASSMTKRRVQLVDGDAHVSDFWRHINKRKQYKVIKCNMFNYIKGKSKTVSEIWSMSDFKNLWTFIQGWNQKAKEEINLQKDVQVSVQALDEQVEVMETHNGNEIDTYGVHHGFKEDHEGSSSLAQGGAERRLFNRDTESNDIVNHIEGVFRYFIVDVVDPGSTPDVAVQPRSGRDDWCASTFELLEATVAQGKKSQRDDGSHSSFERRIIEEASIFPTKTSILSIISLICNVGAAS</sequence>
<comment type="caution">
    <text evidence="1">The sequence shown here is derived from an EMBL/GenBank/DDBJ whole genome shotgun (WGS) entry which is preliminary data.</text>
</comment>
<evidence type="ECO:0000313" key="1">
    <source>
        <dbReference type="EMBL" id="KAF2576459.1"/>
    </source>
</evidence>
<organism evidence="1">
    <name type="scientific">Brassica cretica</name>
    <name type="common">Mustard</name>
    <dbReference type="NCBI Taxonomy" id="69181"/>
    <lineage>
        <taxon>Eukaryota</taxon>
        <taxon>Viridiplantae</taxon>
        <taxon>Streptophyta</taxon>
        <taxon>Embryophyta</taxon>
        <taxon>Tracheophyta</taxon>
        <taxon>Spermatophyta</taxon>
        <taxon>Magnoliopsida</taxon>
        <taxon>eudicotyledons</taxon>
        <taxon>Gunneridae</taxon>
        <taxon>Pentapetalae</taxon>
        <taxon>rosids</taxon>
        <taxon>malvids</taxon>
        <taxon>Brassicales</taxon>
        <taxon>Brassicaceae</taxon>
        <taxon>Brassiceae</taxon>
        <taxon>Brassica</taxon>
    </lineage>
</organism>
<dbReference type="EMBL" id="QGKY02001015">
    <property type="protein sequence ID" value="KAF2576459.1"/>
    <property type="molecule type" value="Genomic_DNA"/>
</dbReference>
<reference evidence="1" key="1">
    <citation type="submission" date="2019-12" db="EMBL/GenBank/DDBJ databases">
        <title>Genome sequencing and annotation of Brassica cretica.</title>
        <authorList>
            <person name="Studholme D.J."/>
            <person name="Sarris P.F."/>
        </authorList>
    </citation>
    <scope>NUCLEOTIDE SEQUENCE</scope>
    <source>
        <strain evidence="1">PFS-102/07</strain>
        <tissue evidence="1">Leaf</tissue>
    </source>
</reference>